<dbReference type="PANTHER" id="PTHR36842:SF1">
    <property type="entry name" value="PROTEIN TOLB"/>
    <property type="match status" value="1"/>
</dbReference>
<gene>
    <name evidence="2" type="ORF">AVDCRST_MAG03-1195</name>
</gene>
<dbReference type="InterPro" id="IPR011659">
    <property type="entry name" value="WD40"/>
</dbReference>
<dbReference type="SUPFAM" id="SSF69304">
    <property type="entry name" value="Tricorn protease N-terminal domain"/>
    <property type="match status" value="1"/>
</dbReference>
<evidence type="ECO:0000256" key="1">
    <source>
        <dbReference type="ARBA" id="ARBA00009820"/>
    </source>
</evidence>
<comment type="similarity">
    <text evidence="1">Belongs to the TolB family.</text>
</comment>
<dbReference type="PANTHER" id="PTHR36842">
    <property type="entry name" value="PROTEIN TOLB HOMOLOG"/>
    <property type="match status" value="1"/>
</dbReference>
<protein>
    <submittedName>
        <fullName evidence="2">TolB protein, periplasmic protein involved in the tonb-independent uptake of group A colicins</fullName>
    </submittedName>
</protein>
<dbReference type="Gene3D" id="2.120.10.30">
    <property type="entry name" value="TolB, C-terminal domain"/>
    <property type="match status" value="2"/>
</dbReference>
<reference evidence="2" key="1">
    <citation type="submission" date="2020-02" db="EMBL/GenBank/DDBJ databases">
        <authorList>
            <person name="Meier V. D."/>
        </authorList>
    </citation>
    <scope>NUCLEOTIDE SEQUENCE</scope>
    <source>
        <strain evidence="2">AVDCRST_MAG03</strain>
    </source>
</reference>
<sequence>MEPVQAAFPGKNGKVVFVSNRLTPDNPIPEGRTVPDFEIFVSSASGAGVVQLTHNNWNDFEPAFSHDGRKIVFTHEREGDADIFVMSASGAGEKDLTPDGLTVAPALDEDPAFSPSGKKIVFVSVRETGEGVNNPEKDREIFTMNIDGTGLRQLTNNAPREDNFGANDQDPVFSPSGKKIAFTTDRDQMVGDENTEIYTMDASGANEVNLSRNPARDIRPDWSPDGRRIVFGSFRDSVSTAEIYAINADGSNPRRLTANNVADGSPVFSPDGRQMAFHSFRDGNLEIHRMKTDGSQQTMVTNILTGENAQPDWQPLQPRR</sequence>
<name>A0A6J4NXX2_9ACTN</name>
<dbReference type="InterPro" id="IPR011042">
    <property type="entry name" value="6-blade_b-propeller_TolB-like"/>
</dbReference>
<proteinExistence type="inferred from homology"/>
<dbReference type="AlphaFoldDB" id="A0A6J4NXX2"/>
<dbReference type="SUPFAM" id="SSF82171">
    <property type="entry name" value="DPP6 N-terminal domain-like"/>
    <property type="match status" value="1"/>
</dbReference>
<accession>A0A6J4NXX2</accession>
<dbReference type="Pfam" id="PF07676">
    <property type="entry name" value="PD40"/>
    <property type="match status" value="5"/>
</dbReference>
<dbReference type="EMBL" id="CADCUT010000068">
    <property type="protein sequence ID" value="CAA9400620.1"/>
    <property type="molecule type" value="Genomic_DNA"/>
</dbReference>
<organism evidence="2">
    <name type="scientific">uncultured Rubrobacteraceae bacterium</name>
    <dbReference type="NCBI Taxonomy" id="349277"/>
    <lineage>
        <taxon>Bacteria</taxon>
        <taxon>Bacillati</taxon>
        <taxon>Actinomycetota</taxon>
        <taxon>Rubrobacteria</taxon>
        <taxon>Rubrobacterales</taxon>
        <taxon>Rubrobacteraceae</taxon>
        <taxon>environmental samples</taxon>
    </lineage>
</organism>
<evidence type="ECO:0000313" key="2">
    <source>
        <dbReference type="EMBL" id="CAA9400620.1"/>
    </source>
</evidence>